<evidence type="ECO:0000256" key="4">
    <source>
        <dbReference type="PROSITE-ProRule" id="PRU10055"/>
    </source>
</evidence>
<dbReference type="EMBL" id="CP011856">
    <property type="protein sequence ID" value="AKM53701.1"/>
    <property type="molecule type" value="Genomic_DNA"/>
</dbReference>
<evidence type="ECO:0000313" key="7">
    <source>
        <dbReference type="Proteomes" id="UP000035661"/>
    </source>
</evidence>
<accession>A0A0H3XIX3</accession>
<dbReference type="PANTHER" id="PTHR10353:SF139">
    <property type="entry name" value="6-PHOSPHO-BETA-GLUCOSIDASE GMUD"/>
    <property type="match status" value="1"/>
</dbReference>
<evidence type="ECO:0000256" key="2">
    <source>
        <dbReference type="ARBA" id="ARBA00022801"/>
    </source>
</evidence>
<evidence type="ECO:0000256" key="3">
    <source>
        <dbReference type="ARBA" id="ARBA00023295"/>
    </source>
</evidence>
<reference evidence="6 7" key="1">
    <citation type="journal article" date="2015" name="Genome Biol. Evol.">
        <title>Found and Lost: The Fates of Horizontally Acquired Genes in Arthropod-Symbiotic Spiroplasma.</title>
        <authorList>
            <person name="Lo W.S."/>
            <person name="Gasparich G.E."/>
            <person name="Kuo C.H."/>
        </authorList>
    </citation>
    <scope>NUCLEOTIDE SEQUENCE [LARGE SCALE GENOMIC DNA]</scope>
    <source>
        <strain evidence="7">TDA-040725-5</strain>
    </source>
</reference>
<dbReference type="GO" id="GO:0008422">
    <property type="term" value="F:beta-glucosidase activity"/>
    <property type="evidence" value="ECO:0007669"/>
    <property type="project" value="TreeGrafter"/>
</dbReference>
<dbReference type="PANTHER" id="PTHR10353">
    <property type="entry name" value="GLYCOSYL HYDROLASE"/>
    <property type="match status" value="1"/>
</dbReference>
<organism evidence="6 7">
    <name type="scientific">Spiroplasma eriocheiris</name>
    <dbReference type="NCBI Taxonomy" id="315358"/>
    <lineage>
        <taxon>Bacteria</taxon>
        <taxon>Bacillati</taxon>
        <taxon>Mycoplasmatota</taxon>
        <taxon>Mollicutes</taxon>
        <taxon>Entomoplasmatales</taxon>
        <taxon>Spiroplasmataceae</taxon>
        <taxon>Spiroplasma</taxon>
    </lineage>
</organism>
<dbReference type="InterPro" id="IPR001360">
    <property type="entry name" value="Glyco_hydro_1"/>
</dbReference>
<protein>
    <submittedName>
        <fullName evidence="6">6-phospho-beta-glucosidase</fullName>
    </submittedName>
</protein>
<dbReference type="FunFam" id="3.20.20.80:FF:000004">
    <property type="entry name" value="Beta-glucosidase 6-phospho-beta-glucosidase"/>
    <property type="match status" value="1"/>
</dbReference>
<proteinExistence type="inferred from homology"/>
<dbReference type="PATRIC" id="fig|743698.3.peg.101"/>
<dbReference type="Gene3D" id="3.20.20.80">
    <property type="entry name" value="Glycosidases"/>
    <property type="match status" value="1"/>
</dbReference>
<keyword evidence="7" id="KW-1185">Reference proteome</keyword>
<evidence type="ECO:0000256" key="1">
    <source>
        <dbReference type="ARBA" id="ARBA00010838"/>
    </source>
</evidence>
<feature type="active site" description="Nucleophile" evidence="4">
    <location>
        <position position="365"/>
    </location>
</feature>
<dbReference type="PROSITE" id="PS00572">
    <property type="entry name" value="GLYCOSYL_HYDROL_F1_1"/>
    <property type="match status" value="1"/>
</dbReference>
<keyword evidence="2" id="KW-0378">Hydrolase</keyword>
<dbReference type="SUPFAM" id="SSF51445">
    <property type="entry name" value="(Trans)glycosidases"/>
    <property type="match status" value="1"/>
</dbReference>
<dbReference type="KEGG" id="seri:SERIO_v1c00990"/>
<reference evidence="7" key="2">
    <citation type="submission" date="2015-06" db="EMBL/GenBank/DDBJ databases">
        <title>Complete genome sequence of Spiroplasma eriocheiris TDA-040725-5 (DSM 21848).</title>
        <authorList>
            <person name="Lo W.-S."/>
            <person name="Kuo C.-H."/>
        </authorList>
    </citation>
    <scope>NUCLEOTIDE SEQUENCE [LARGE SCALE GENOMIC DNA]</scope>
    <source>
        <strain evidence="7">TDA-040725-5</strain>
    </source>
</reference>
<name>A0A0H3XIX3_9MOLU</name>
<dbReference type="GO" id="GO:0005829">
    <property type="term" value="C:cytosol"/>
    <property type="evidence" value="ECO:0007669"/>
    <property type="project" value="TreeGrafter"/>
</dbReference>
<dbReference type="InterPro" id="IPR018120">
    <property type="entry name" value="Glyco_hydro_1_AS"/>
</dbReference>
<dbReference type="AlphaFoldDB" id="A0A0H3XIX3"/>
<dbReference type="Proteomes" id="UP000035661">
    <property type="component" value="Chromosome"/>
</dbReference>
<evidence type="ECO:0000313" key="6">
    <source>
        <dbReference type="EMBL" id="AKM53701.1"/>
    </source>
</evidence>
<keyword evidence="3" id="KW-0326">Glycosidase</keyword>
<dbReference type="GO" id="GO:0016052">
    <property type="term" value="P:carbohydrate catabolic process"/>
    <property type="evidence" value="ECO:0007669"/>
    <property type="project" value="TreeGrafter"/>
</dbReference>
<gene>
    <name evidence="6" type="primary">bgl</name>
    <name evidence="6" type="ORF">SERIO_v1c00990</name>
</gene>
<evidence type="ECO:0000256" key="5">
    <source>
        <dbReference type="RuleBase" id="RU003690"/>
    </source>
</evidence>
<dbReference type="STRING" id="315358.SERIO_v1c00990"/>
<dbReference type="Pfam" id="PF00232">
    <property type="entry name" value="Glyco_hydro_1"/>
    <property type="match status" value="1"/>
</dbReference>
<dbReference type="PRINTS" id="PR00131">
    <property type="entry name" value="GLHYDRLASE1"/>
</dbReference>
<comment type="similarity">
    <text evidence="1 5">Belongs to the glycosyl hydrolase 1 family.</text>
</comment>
<dbReference type="RefSeq" id="WP_047790982.1">
    <property type="nucleotide sequence ID" value="NZ_CP011856.1"/>
</dbReference>
<dbReference type="InterPro" id="IPR017853">
    <property type="entry name" value="GH"/>
</dbReference>
<sequence>MAKYKFPDQFLWGSAFSEPQTEGASLEDGKAPSNWDHWFQIEKYRFFNQTPCLNDFYHRYPEDIKIARDLNFNSLRTSIQWTRLIPDGKNINPKGVEFYNNVINEMLKNKIKPIINLFHFDMPFWAQLKGGWVSREVVDAFVFYAKTCFELFGDRVEMFTTFNEPIVVIEGGYWHDWHYPNEINMQKGMQAQWNTVIAHLKAVREYRKLKLSGQIGCILNILPSIPRSQHPADLAAAKWHDLFATKCFLDPMVNQSYPYELKDLAQQYNFMWEILPEDEALIKDPNLKIDFLGMNYYQPARVKCVDFVPNFKNGAITPHYFYEDYAMPGRRMNQYRGWEIFPKAIYLALMNLKNNYGNIPVYISENGMGVENEERFIKNGVIQDDYRVEFVKEHLAWLNKAIQEGSNCFGYHSWAYIDNWSWMNTYKNRYGFVQLDLNNNSKRILKKSADFIKQVASTNEVEFDHELI</sequence>